<evidence type="ECO:0000313" key="3">
    <source>
        <dbReference type="Proteomes" id="UP001345691"/>
    </source>
</evidence>
<name>A0ABR0JEE8_9EURO</name>
<comment type="caution">
    <text evidence="2">The sequence shown here is derived from an EMBL/GenBank/DDBJ whole genome shotgun (WGS) entry which is preliminary data.</text>
</comment>
<accession>A0ABR0JEE8</accession>
<dbReference type="Proteomes" id="UP001345691">
    <property type="component" value="Unassembled WGS sequence"/>
</dbReference>
<proteinExistence type="predicted"/>
<sequence>MSQNGQQPTFQRPLRDGNIVSIAEPVARSSHSQPRPQYPPLAPKPQHYERVSQFVDDQQQAYPISQGRAPATVMPAWQNQSAATYMPEANMPTMYPPVTGVPARQHGLPATYSPARAMPARHLPVTMAPTMVPDGRAFLPIFDPTTANRPRYNDGGLQSQAPWGVPHPGFMAQSMPCQPPPLSGFMVDNGTWSVPYQLPASTSGLPQFQPRPAPSTGFNGPMIPLGSPLPMPPTPGKPCFLESPPMAQPSLFEPPPPKRPTAETQQVDSVQETAAVEEAAGDEELPAFDWQADVEEPNVIPSGGLSDEDFLRYMFPEIYGDGPDTT</sequence>
<evidence type="ECO:0000313" key="2">
    <source>
        <dbReference type="EMBL" id="KAK5062331.1"/>
    </source>
</evidence>
<evidence type="ECO:0000256" key="1">
    <source>
        <dbReference type="SAM" id="MobiDB-lite"/>
    </source>
</evidence>
<feature type="region of interest" description="Disordered" evidence="1">
    <location>
        <begin position="246"/>
        <end position="271"/>
    </location>
</feature>
<organism evidence="2 3">
    <name type="scientific">Exophiala sideris</name>
    <dbReference type="NCBI Taxonomy" id="1016849"/>
    <lineage>
        <taxon>Eukaryota</taxon>
        <taxon>Fungi</taxon>
        <taxon>Dikarya</taxon>
        <taxon>Ascomycota</taxon>
        <taxon>Pezizomycotina</taxon>
        <taxon>Eurotiomycetes</taxon>
        <taxon>Chaetothyriomycetidae</taxon>
        <taxon>Chaetothyriales</taxon>
        <taxon>Herpotrichiellaceae</taxon>
        <taxon>Exophiala</taxon>
    </lineage>
</organism>
<reference evidence="2 3" key="1">
    <citation type="submission" date="2023-08" db="EMBL/GenBank/DDBJ databases">
        <title>Black Yeasts Isolated from many extreme environments.</title>
        <authorList>
            <person name="Coleine C."/>
            <person name="Stajich J.E."/>
            <person name="Selbmann L."/>
        </authorList>
    </citation>
    <scope>NUCLEOTIDE SEQUENCE [LARGE SCALE GENOMIC DNA]</scope>
    <source>
        <strain evidence="2 3">CCFEE 6328</strain>
    </source>
</reference>
<feature type="compositionally biased region" description="Polar residues" evidence="1">
    <location>
        <begin position="1"/>
        <end position="10"/>
    </location>
</feature>
<gene>
    <name evidence="2" type="ORF">LTR69_004689</name>
</gene>
<protein>
    <submittedName>
        <fullName evidence="2">Uncharacterized protein</fullName>
    </submittedName>
</protein>
<keyword evidence="3" id="KW-1185">Reference proteome</keyword>
<dbReference type="EMBL" id="JAVRRF010000008">
    <property type="protein sequence ID" value="KAK5062331.1"/>
    <property type="molecule type" value="Genomic_DNA"/>
</dbReference>
<feature type="region of interest" description="Disordered" evidence="1">
    <location>
        <begin position="1"/>
        <end position="47"/>
    </location>
</feature>
<feature type="compositionally biased region" description="Polar residues" evidence="1">
    <location>
        <begin position="262"/>
        <end position="271"/>
    </location>
</feature>